<evidence type="ECO:0000256" key="1">
    <source>
        <dbReference type="ARBA" id="ARBA00022485"/>
    </source>
</evidence>
<dbReference type="SUPFAM" id="SSF54862">
    <property type="entry name" value="4Fe-4S ferredoxins"/>
    <property type="match status" value="1"/>
</dbReference>
<evidence type="ECO:0000313" key="6">
    <source>
        <dbReference type="EMBL" id="SFV63626.1"/>
    </source>
</evidence>
<proteinExistence type="predicted"/>
<accession>A0A1W1CCY5</accession>
<dbReference type="CDD" id="cd16373">
    <property type="entry name" value="DMSOR_beta_like"/>
    <property type="match status" value="1"/>
</dbReference>
<dbReference type="AlphaFoldDB" id="A0A1W1CCY5"/>
<keyword evidence="2" id="KW-0479">Metal-binding</keyword>
<keyword evidence="4" id="KW-0411">Iron-sulfur</keyword>
<feature type="domain" description="4Fe-4S ferredoxin-type" evidence="5">
    <location>
        <begin position="92"/>
        <end position="125"/>
    </location>
</feature>
<evidence type="ECO:0000256" key="4">
    <source>
        <dbReference type="ARBA" id="ARBA00023014"/>
    </source>
</evidence>
<feature type="domain" description="4Fe-4S ferredoxin-type" evidence="5">
    <location>
        <begin position="54"/>
        <end position="85"/>
    </location>
</feature>
<dbReference type="EMBL" id="FPHL01000034">
    <property type="protein sequence ID" value="SFV63626.1"/>
    <property type="molecule type" value="Genomic_DNA"/>
</dbReference>
<dbReference type="Pfam" id="PF12838">
    <property type="entry name" value="Fer4_7"/>
    <property type="match status" value="1"/>
</dbReference>
<dbReference type="InterPro" id="IPR017900">
    <property type="entry name" value="4Fe4S_Fe_S_CS"/>
</dbReference>
<organism evidence="6">
    <name type="scientific">hydrothermal vent metagenome</name>
    <dbReference type="NCBI Taxonomy" id="652676"/>
    <lineage>
        <taxon>unclassified sequences</taxon>
        <taxon>metagenomes</taxon>
        <taxon>ecological metagenomes</taxon>
    </lineage>
</organism>
<feature type="domain" description="4Fe-4S ferredoxin-type" evidence="5">
    <location>
        <begin position="230"/>
        <end position="258"/>
    </location>
</feature>
<keyword evidence="1" id="KW-0004">4Fe-4S</keyword>
<evidence type="ECO:0000256" key="3">
    <source>
        <dbReference type="ARBA" id="ARBA00023004"/>
    </source>
</evidence>
<dbReference type="InterPro" id="IPR017896">
    <property type="entry name" value="4Fe4S_Fe-S-bd"/>
</dbReference>
<dbReference type="Pfam" id="PF13187">
    <property type="entry name" value="Fer4_9"/>
    <property type="match status" value="1"/>
</dbReference>
<evidence type="ECO:0000259" key="5">
    <source>
        <dbReference type="PROSITE" id="PS51379"/>
    </source>
</evidence>
<dbReference type="GO" id="GO:0051539">
    <property type="term" value="F:4 iron, 4 sulfur cluster binding"/>
    <property type="evidence" value="ECO:0007669"/>
    <property type="project" value="UniProtKB-KW"/>
</dbReference>
<dbReference type="InterPro" id="IPR050157">
    <property type="entry name" value="PSI_iron-sulfur_center"/>
</dbReference>
<dbReference type="PANTHER" id="PTHR24960:SF79">
    <property type="entry name" value="PHOTOSYSTEM I IRON-SULFUR CENTER"/>
    <property type="match status" value="1"/>
</dbReference>
<dbReference type="PROSITE" id="PS51379">
    <property type="entry name" value="4FE4S_FER_2"/>
    <property type="match status" value="3"/>
</dbReference>
<reference evidence="6" key="1">
    <citation type="submission" date="2016-10" db="EMBL/GenBank/DDBJ databases">
        <authorList>
            <person name="de Groot N.N."/>
        </authorList>
    </citation>
    <scope>NUCLEOTIDE SEQUENCE</scope>
</reference>
<name>A0A1W1CCY5_9ZZZZ</name>
<protein>
    <submittedName>
        <fullName evidence="6">Ferredoxin-type protein NapG (Periplasmic nitrate reductase)</fullName>
    </submittedName>
</protein>
<evidence type="ECO:0000256" key="2">
    <source>
        <dbReference type="ARBA" id="ARBA00022723"/>
    </source>
</evidence>
<dbReference type="PROSITE" id="PS00198">
    <property type="entry name" value="4FE4S_FER_1"/>
    <property type="match status" value="2"/>
</dbReference>
<dbReference type="GO" id="GO:0046872">
    <property type="term" value="F:metal ion binding"/>
    <property type="evidence" value="ECO:0007669"/>
    <property type="project" value="UniProtKB-KW"/>
</dbReference>
<gene>
    <name evidence="6" type="ORF">MNB_SV-10-1038</name>
</gene>
<dbReference type="PANTHER" id="PTHR24960">
    <property type="entry name" value="PHOTOSYSTEM I IRON-SULFUR CENTER-RELATED"/>
    <property type="match status" value="1"/>
</dbReference>
<sequence>MEKKVQNMTSKEEKKRRQFMKQAAGLGVLGIAAAGGIWAAKDFKPHKERLRPPGAVEEDRYLTMCIKCGQCLQVCPYDAIKLEDIEGEAGVGTAYIAPLERGCYLCEAFPCVLACPTGALDHESNVIEKVHMGMAIVVNESACLALTNKKVTEEMIGRIYDHTKVITAQERRNRKVEIYANDSEKVKLQKELLEKLGKQEGKNCSICADLCPFEPDPSHAIGMISKDGGLFPEIREACVGCGACVELCPTKVLQILPRATYAEVYEKKKGSKNA</sequence>
<keyword evidence="3" id="KW-0408">Iron</keyword>
<dbReference type="Gene3D" id="3.30.70.20">
    <property type="match status" value="2"/>
</dbReference>